<evidence type="ECO:0000313" key="2">
    <source>
        <dbReference type="Proteomes" id="UP001163603"/>
    </source>
</evidence>
<name>A0ACC0Z864_9ROSI</name>
<reference evidence="2" key="1">
    <citation type="journal article" date="2023" name="G3 (Bethesda)">
        <title>Genome assembly and association tests identify interacting loci associated with vigor, precocity, and sex in interspecific pistachio rootstocks.</title>
        <authorList>
            <person name="Palmer W."/>
            <person name="Jacygrad E."/>
            <person name="Sagayaradj S."/>
            <person name="Cavanaugh K."/>
            <person name="Han R."/>
            <person name="Bertier L."/>
            <person name="Beede B."/>
            <person name="Kafkas S."/>
            <person name="Golino D."/>
            <person name="Preece J."/>
            <person name="Michelmore R."/>
        </authorList>
    </citation>
    <scope>NUCLEOTIDE SEQUENCE [LARGE SCALE GENOMIC DNA]</scope>
</reference>
<protein>
    <submittedName>
        <fullName evidence="1">Uncharacterized protein</fullName>
    </submittedName>
</protein>
<keyword evidence="2" id="KW-1185">Reference proteome</keyword>
<evidence type="ECO:0000313" key="1">
    <source>
        <dbReference type="EMBL" id="KAJ0047107.1"/>
    </source>
</evidence>
<organism evidence="1 2">
    <name type="scientific">Pistacia integerrima</name>
    <dbReference type="NCBI Taxonomy" id="434235"/>
    <lineage>
        <taxon>Eukaryota</taxon>
        <taxon>Viridiplantae</taxon>
        <taxon>Streptophyta</taxon>
        <taxon>Embryophyta</taxon>
        <taxon>Tracheophyta</taxon>
        <taxon>Spermatophyta</taxon>
        <taxon>Magnoliopsida</taxon>
        <taxon>eudicotyledons</taxon>
        <taxon>Gunneridae</taxon>
        <taxon>Pentapetalae</taxon>
        <taxon>rosids</taxon>
        <taxon>malvids</taxon>
        <taxon>Sapindales</taxon>
        <taxon>Anacardiaceae</taxon>
        <taxon>Pistacia</taxon>
    </lineage>
</organism>
<comment type="caution">
    <text evidence="1">The sequence shown here is derived from an EMBL/GenBank/DDBJ whole genome shotgun (WGS) entry which is preliminary data.</text>
</comment>
<accession>A0ACC0Z864</accession>
<dbReference type="Proteomes" id="UP001163603">
    <property type="component" value="Chromosome 3"/>
</dbReference>
<proteinExistence type="predicted"/>
<dbReference type="EMBL" id="CM047738">
    <property type="protein sequence ID" value="KAJ0047107.1"/>
    <property type="molecule type" value="Genomic_DNA"/>
</dbReference>
<sequence length="68" mass="8020">MSVEKCRETLLKKKKYYENCSCCKVDKLKELKQGLPIREIISLWFFAIYNCLKGSAYMQMEMHANSFG</sequence>
<gene>
    <name evidence="1" type="ORF">Pint_05495</name>
</gene>